<proteinExistence type="predicted"/>
<evidence type="ECO:0008006" key="4">
    <source>
        <dbReference type="Google" id="ProtNLM"/>
    </source>
</evidence>
<keyword evidence="3" id="KW-1185">Reference proteome</keyword>
<reference evidence="2 3" key="1">
    <citation type="submission" date="2024-01" db="EMBL/GenBank/DDBJ databases">
        <title>Genome assemblies of Stephania.</title>
        <authorList>
            <person name="Yang L."/>
        </authorList>
    </citation>
    <scope>NUCLEOTIDE SEQUENCE [LARGE SCALE GENOMIC DNA]</scope>
    <source>
        <strain evidence="2">QJT</strain>
        <tissue evidence="2">Leaf</tissue>
    </source>
</reference>
<name>A0AAP0JAQ8_9MAGN</name>
<gene>
    <name evidence="2" type="ORF">Sjap_011224</name>
</gene>
<evidence type="ECO:0000256" key="1">
    <source>
        <dbReference type="SAM" id="MobiDB-lite"/>
    </source>
</evidence>
<accession>A0AAP0JAQ8</accession>
<feature type="region of interest" description="Disordered" evidence="1">
    <location>
        <begin position="18"/>
        <end position="37"/>
    </location>
</feature>
<sequence length="112" mass="12733">MSSLRGIFGEVKTMKDDKSYYNSSNNGTQDSRFSSTSLPAIPISSSTSLPRKADHQWNLKSNQISSHKTLARNESMDIDKCAEAFIQRFRQQLQIQRLASLEDYEKMLARGL</sequence>
<dbReference type="EMBL" id="JBBNAE010000004">
    <property type="protein sequence ID" value="KAK9130737.1"/>
    <property type="molecule type" value="Genomic_DNA"/>
</dbReference>
<dbReference type="Proteomes" id="UP001417504">
    <property type="component" value="Unassembled WGS sequence"/>
</dbReference>
<dbReference type="Pfam" id="PF05553">
    <property type="entry name" value="DUF761"/>
    <property type="match status" value="1"/>
</dbReference>
<comment type="caution">
    <text evidence="2">The sequence shown here is derived from an EMBL/GenBank/DDBJ whole genome shotgun (WGS) entry which is preliminary data.</text>
</comment>
<evidence type="ECO:0000313" key="3">
    <source>
        <dbReference type="Proteomes" id="UP001417504"/>
    </source>
</evidence>
<organism evidence="2 3">
    <name type="scientific">Stephania japonica</name>
    <dbReference type="NCBI Taxonomy" id="461633"/>
    <lineage>
        <taxon>Eukaryota</taxon>
        <taxon>Viridiplantae</taxon>
        <taxon>Streptophyta</taxon>
        <taxon>Embryophyta</taxon>
        <taxon>Tracheophyta</taxon>
        <taxon>Spermatophyta</taxon>
        <taxon>Magnoliopsida</taxon>
        <taxon>Ranunculales</taxon>
        <taxon>Menispermaceae</taxon>
        <taxon>Menispermoideae</taxon>
        <taxon>Cissampelideae</taxon>
        <taxon>Stephania</taxon>
    </lineage>
</organism>
<feature type="compositionally biased region" description="Polar residues" evidence="1">
    <location>
        <begin position="20"/>
        <end position="37"/>
    </location>
</feature>
<dbReference type="AlphaFoldDB" id="A0AAP0JAQ8"/>
<protein>
    <recommendedName>
        <fullName evidence="4">DUF761 domain-containing protein</fullName>
    </recommendedName>
</protein>
<evidence type="ECO:0000313" key="2">
    <source>
        <dbReference type="EMBL" id="KAK9130737.1"/>
    </source>
</evidence>
<dbReference type="InterPro" id="IPR008480">
    <property type="entry name" value="DUF761_pln"/>
</dbReference>